<organism evidence="1 2">
    <name type="scientific">Sphaerobolus stellatus (strain SS14)</name>
    <dbReference type="NCBI Taxonomy" id="990650"/>
    <lineage>
        <taxon>Eukaryota</taxon>
        <taxon>Fungi</taxon>
        <taxon>Dikarya</taxon>
        <taxon>Basidiomycota</taxon>
        <taxon>Agaricomycotina</taxon>
        <taxon>Agaricomycetes</taxon>
        <taxon>Phallomycetidae</taxon>
        <taxon>Geastrales</taxon>
        <taxon>Sphaerobolaceae</taxon>
        <taxon>Sphaerobolus</taxon>
    </lineage>
</organism>
<accession>A0A0C9VFQ5</accession>
<gene>
    <name evidence="1" type="ORF">M422DRAFT_51160</name>
</gene>
<reference evidence="1 2" key="1">
    <citation type="submission" date="2014-06" db="EMBL/GenBank/DDBJ databases">
        <title>Evolutionary Origins and Diversification of the Mycorrhizal Mutualists.</title>
        <authorList>
            <consortium name="DOE Joint Genome Institute"/>
            <consortium name="Mycorrhizal Genomics Consortium"/>
            <person name="Kohler A."/>
            <person name="Kuo A."/>
            <person name="Nagy L.G."/>
            <person name="Floudas D."/>
            <person name="Copeland A."/>
            <person name="Barry K.W."/>
            <person name="Cichocki N."/>
            <person name="Veneault-Fourrey C."/>
            <person name="LaButti K."/>
            <person name="Lindquist E.A."/>
            <person name="Lipzen A."/>
            <person name="Lundell T."/>
            <person name="Morin E."/>
            <person name="Murat C."/>
            <person name="Riley R."/>
            <person name="Ohm R."/>
            <person name="Sun H."/>
            <person name="Tunlid A."/>
            <person name="Henrissat B."/>
            <person name="Grigoriev I.V."/>
            <person name="Hibbett D.S."/>
            <person name="Martin F."/>
        </authorList>
    </citation>
    <scope>NUCLEOTIDE SEQUENCE [LARGE SCALE GENOMIC DNA]</scope>
    <source>
        <strain evidence="1 2">SS14</strain>
    </source>
</reference>
<sequence>MAEFDSTSEAPSPKNSFKKRMGSYYPTDLWVSRVLKQRNLDDREIWDTIFGLQVGVVDDIEAAIDTGGFAKLLFDTILKIFNGSLKISQDLSDMPGKLSHTAGISYTNYSIMAAKLWRDTQLIVVKCQAGVTVVPDHPGEGNCRLHKLPIEFKKGVHVVMVVYGSTRYHSSGIGVLVQKVHTGLGSWQMTKFGRWYDISNILHIFDQRSRMAYLL</sequence>
<dbReference type="Proteomes" id="UP000054279">
    <property type="component" value="Unassembled WGS sequence"/>
</dbReference>
<dbReference type="EMBL" id="KN837180">
    <property type="protein sequence ID" value="KIJ36246.1"/>
    <property type="molecule type" value="Genomic_DNA"/>
</dbReference>
<dbReference type="OrthoDB" id="5303367at2759"/>
<proteinExistence type="predicted"/>
<evidence type="ECO:0000313" key="2">
    <source>
        <dbReference type="Proteomes" id="UP000054279"/>
    </source>
</evidence>
<protein>
    <submittedName>
        <fullName evidence="1">Uncharacterized protein</fullName>
    </submittedName>
</protein>
<name>A0A0C9VFQ5_SPHS4</name>
<evidence type="ECO:0000313" key="1">
    <source>
        <dbReference type="EMBL" id="KIJ36246.1"/>
    </source>
</evidence>
<keyword evidence="2" id="KW-1185">Reference proteome</keyword>
<dbReference type="AlphaFoldDB" id="A0A0C9VFQ5"/>
<dbReference type="HOGENOM" id="CLU_1283982_0_0_1"/>